<proteinExistence type="inferred from homology"/>
<keyword evidence="3 6" id="KW-0808">Transferase</keyword>
<feature type="active site" evidence="6">
    <location>
        <position position="195"/>
    </location>
</feature>
<keyword evidence="4 6" id="KW-0949">S-adenosyl-L-methionine</keyword>
<evidence type="ECO:0000256" key="3">
    <source>
        <dbReference type="ARBA" id="ARBA00022679"/>
    </source>
</evidence>
<dbReference type="PANTHER" id="PTHR10629:SF52">
    <property type="entry name" value="DNA (CYTOSINE-5)-METHYLTRANSFERASE 1"/>
    <property type="match status" value="1"/>
</dbReference>
<dbReference type="Gene3D" id="3.90.120.10">
    <property type="entry name" value="DNA Methylase, subunit A, domain 2"/>
    <property type="match status" value="1"/>
</dbReference>
<dbReference type="GO" id="GO:0008168">
    <property type="term" value="F:methyltransferase activity"/>
    <property type="evidence" value="ECO:0007669"/>
    <property type="project" value="UniProtKB-KW"/>
</dbReference>
<evidence type="ECO:0000256" key="6">
    <source>
        <dbReference type="PROSITE-ProRule" id="PRU01016"/>
    </source>
</evidence>
<dbReference type="SUPFAM" id="SSF53335">
    <property type="entry name" value="S-adenosyl-L-methionine-dependent methyltransferases"/>
    <property type="match status" value="1"/>
</dbReference>
<organism evidence="9 10">
    <name type="scientific">Deinococcus sedimenti</name>
    <dbReference type="NCBI Taxonomy" id="1867090"/>
    <lineage>
        <taxon>Bacteria</taxon>
        <taxon>Thermotogati</taxon>
        <taxon>Deinococcota</taxon>
        <taxon>Deinococci</taxon>
        <taxon>Deinococcales</taxon>
        <taxon>Deinococcaceae</taxon>
        <taxon>Deinococcus</taxon>
    </lineage>
</organism>
<evidence type="ECO:0000256" key="7">
    <source>
        <dbReference type="RuleBase" id="RU000416"/>
    </source>
</evidence>
<comment type="similarity">
    <text evidence="6 7">Belongs to the class I-like SAM-binding methyltransferase superfamily. C5-methyltransferase family.</text>
</comment>
<dbReference type="Gene3D" id="3.40.50.150">
    <property type="entry name" value="Vaccinia Virus protein VP39"/>
    <property type="match status" value="1"/>
</dbReference>
<keyword evidence="10" id="KW-1185">Reference proteome</keyword>
<dbReference type="PROSITE" id="PS51679">
    <property type="entry name" value="SAM_MT_C5"/>
    <property type="match status" value="1"/>
</dbReference>
<evidence type="ECO:0000256" key="1">
    <source>
        <dbReference type="ARBA" id="ARBA00011975"/>
    </source>
</evidence>
<dbReference type="Proteomes" id="UP000644548">
    <property type="component" value="Unassembled WGS sequence"/>
</dbReference>
<feature type="region of interest" description="Disordered" evidence="8">
    <location>
        <begin position="1"/>
        <end position="22"/>
    </location>
</feature>
<dbReference type="NCBIfam" id="TIGR00675">
    <property type="entry name" value="dcm"/>
    <property type="match status" value="1"/>
</dbReference>
<accession>A0ABQ2SAK7</accession>
<dbReference type="EMBL" id="BMQN01000015">
    <property type="protein sequence ID" value="GGS05765.1"/>
    <property type="molecule type" value="Genomic_DNA"/>
</dbReference>
<dbReference type="PRINTS" id="PR00105">
    <property type="entry name" value="C5METTRFRASE"/>
</dbReference>
<dbReference type="EC" id="2.1.1.37" evidence="1"/>
<evidence type="ECO:0000313" key="9">
    <source>
        <dbReference type="EMBL" id="GGS05765.1"/>
    </source>
</evidence>
<evidence type="ECO:0000256" key="4">
    <source>
        <dbReference type="ARBA" id="ARBA00022691"/>
    </source>
</evidence>
<name>A0ABQ2SAK7_9DEIO</name>
<dbReference type="InterPro" id="IPR001525">
    <property type="entry name" value="C5_MeTfrase"/>
</dbReference>
<dbReference type="InterPro" id="IPR050390">
    <property type="entry name" value="C5-Methyltransferase"/>
</dbReference>
<evidence type="ECO:0000256" key="8">
    <source>
        <dbReference type="SAM" id="MobiDB-lite"/>
    </source>
</evidence>
<evidence type="ECO:0000313" key="10">
    <source>
        <dbReference type="Proteomes" id="UP000644548"/>
    </source>
</evidence>
<keyword evidence="5" id="KW-0680">Restriction system</keyword>
<reference evidence="10" key="1">
    <citation type="journal article" date="2019" name="Int. J. Syst. Evol. Microbiol.">
        <title>The Global Catalogue of Microorganisms (GCM) 10K type strain sequencing project: providing services to taxonomists for standard genome sequencing and annotation.</title>
        <authorList>
            <consortium name="The Broad Institute Genomics Platform"/>
            <consortium name="The Broad Institute Genome Sequencing Center for Infectious Disease"/>
            <person name="Wu L."/>
            <person name="Ma J."/>
        </authorList>
    </citation>
    <scope>NUCLEOTIDE SEQUENCE [LARGE SCALE GENOMIC DNA]</scope>
    <source>
        <strain evidence="10">JCM 31405</strain>
    </source>
</reference>
<sequence>MEDGLTILEGPKRERDFEAEGNQERPQLTLFSQEQLDAHRVESFALNVDGTMLTRYVRRRDGTKRASSVRLRRPLEGDLRAAYDEAWLKSDTRPPTTNLSGQLRIVDLFSGCGGLSLGVIEAARALEMDYEVVLASDIFPSAREVYEGNIVVRRTTDEPVESLFDGALKAPLTESELALKSSLGPVDFVIGGPPCQGHSNLNNHTRRTDEKNALYIRMARVAEVLSPEHLIIENVAGVRFSKDQAFQKVWHHLRWLGYYVCTGLVYTDRIGVAQTRPRVLLLASKKQRISWDDMIEEYRTESRSFDWACADLETLGEGDYDTTRQPLPLTQQRIDYLFENDLFELPESERPECHRNGHTYNAVYGRIHGELPAPTITGGFMTMGQGRFVHPRCRRTLTPHEAARIQFIPDWFRFGKRSRKDYATLIGNAVPPKLSYVAALELMR</sequence>
<comment type="caution">
    <text evidence="9">The sequence shown here is derived from an EMBL/GenBank/DDBJ whole genome shotgun (WGS) entry which is preliminary data.</text>
</comment>
<dbReference type="InterPro" id="IPR029063">
    <property type="entry name" value="SAM-dependent_MTases_sf"/>
</dbReference>
<dbReference type="Pfam" id="PF00145">
    <property type="entry name" value="DNA_methylase"/>
    <property type="match status" value="1"/>
</dbReference>
<dbReference type="GO" id="GO:0032259">
    <property type="term" value="P:methylation"/>
    <property type="evidence" value="ECO:0007669"/>
    <property type="project" value="UniProtKB-KW"/>
</dbReference>
<dbReference type="PANTHER" id="PTHR10629">
    <property type="entry name" value="CYTOSINE-SPECIFIC METHYLTRANSFERASE"/>
    <property type="match status" value="1"/>
</dbReference>
<protein>
    <recommendedName>
        <fullName evidence="1">DNA (cytosine-5-)-methyltransferase</fullName>
        <ecNumber evidence="1">2.1.1.37</ecNumber>
    </recommendedName>
</protein>
<gene>
    <name evidence="9" type="primary">ydiO</name>
    <name evidence="9" type="ORF">GCM10008960_35340</name>
</gene>
<evidence type="ECO:0000256" key="2">
    <source>
        <dbReference type="ARBA" id="ARBA00022603"/>
    </source>
</evidence>
<keyword evidence="2 6" id="KW-0489">Methyltransferase</keyword>
<evidence type="ECO:0000256" key="5">
    <source>
        <dbReference type="ARBA" id="ARBA00022747"/>
    </source>
</evidence>